<evidence type="ECO:0000313" key="4">
    <source>
        <dbReference type="Proteomes" id="UP000029725"/>
    </source>
</evidence>
<feature type="domain" description="SWIRM" evidence="2">
    <location>
        <begin position="1"/>
        <end position="95"/>
    </location>
</feature>
<dbReference type="SUPFAM" id="SSF46689">
    <property type="entry name" value="Homeodomain-like"/>
    <property type="match status" value="1"/>
</dbReference>
<sequence length="181" mass="19834">MRSSIGVPLDISDADGIELLSTNEKNLCSILRILPRLYLTIKETLIAANAKYGHCKRAQARSLIKIDVNKTSRIYDFFIGAGWIKPRPDKSGTSSPSEPNMEEEAIASDYSTLDFSETSEATTASRPPRDVEIKLEGQEESAHDAAGTVVPQKRRSSSEDENLAKKVPIVKLKLSVSSPSE</sequence>
<dbReference type="GO" id="GO:0003713">
    <property type="term" value="F:transcription coactivator activity"/>
    <property type="evidence" value="ECO:0007669"/>
    <property type="project" value="TreeGrafter"/>
</dbReference>
<name>A0A098VTE8_9MICR</name>
<dbReference type="Pfam" id="PF04433">
    <property type="entry name" value="SWIRM"/>
    <property type="match status" value="1"/>
</dbReference>
<dbReference type="GO" id="GO:0070461">
    <property type="term" value="C:SAGA-type complex"/>
    <property type="evidence" value="ECO:0007669"/>
    <property type="project" value="TreeGrafter"/>
</dbReference>
<protein>
    <recommendedName>
        <fullName evidence="2">SWIRM domain-containing protein</fullName>
    </recommendedName>
</protein>
<dbReference type="AlphaFoldDB" id="A0A098VTE8"/>
<dbReference type="GO" id="GO:0006338">
    <property type="term" value="P:chromatin remodeling"/>
    <property type="evidence" value="ECO:0007669"/>
    <property type="project" value="TreeGrafter"/>
</dbReference>
<dbReference type="InterPro" id="IPR009057">
    <property type="entry name" value="Homeodomain-like_sf"/>
</dbReference>
<comment type="caution">
    <text evidence="3">The sequence shown here is derived from an EMBL/GenBank/DDBJ whole genome shotgun (WGS) entry which is preliminary data.</text>
</comment>
<dbReference type="PROSITE" id="PS50934">
    <property type="entry name" value="SWIRM"/>
    <property type="match status" value="1"/>
</dbReference>
<dbReference type="GO" id="GO:0006357">
    <property type="term" value="P:regulation of transcription by RNA polymerase II"/>
    <property type="evidence" value="ECO:0007669"/>
    <property type="project" value="TreeGrafter"/>
</dbReference>
<feature type="compositionally biased region" description="Polar residues" evidence="1">
    <location>
        <begin position="109"/>
        <end position="125"/>
    </location>
</feature>
<dbReference type="EMBL" id="JMKJ01000122">
    <property type="protein sequence ID" value="KGG52099.1"/>
    <property type="molecule type" value="Genomic_DNA"/>
</dbReference>
<dbReference type="Proteomes" id="UP000029725">
    <property type="component" value="Unassembled WGS sequence"/>
</dbReference>
<accession>A0A098VTE8</accession>
<dbReference type="HOGENOM" id="CLU_1489357_0_0_1"/>
<dbReference type="InterPro" id="IPR007526">
    <property type="entry name" value="SWIRM"/>
</dbReference>
<feature type="compositionally biased region" description="Basic and acidic residues" evidence="1">
    <location>
        <begin position="127"/>
        <end position="143"/>
    </location>
</feature>
<dbReference type="VEuPathDB" id="MicrosporidiaDB:DI09_20p160"/>
<dbReference type="RefSeq" id="XP_013238526.1">
    <property type="nucleotide sequence ID" value="XM_013383072.1"/>
</dbReference>
<keyword evidence="4" id="KW-1185">Reference proteome</keyword>
<evidence type="ECO:0000259" key="2">
    <source>
        <dbReference type="PROSITE" id="PS50934"/>
    </source>
</evidence>
<dbReference type="OrthoDB" id="270417at2759"/>
<evidence type="ECO:0000256" key="1">
    <source>
        <dbReference type="SAM" id="MobiDB-lite"/>
    </source>
</evidence>
<dbReference type="GO" id="GO:0005634">
    <property type="term" value="C:nucleus"/>
    <property type="evidence" value="ECO:0007669"/>
    <property type="project" value="TreeGrafter"/>
</dbReference>
<dbReference type="GO" id="GO:0003682">
    <property type="term" value="F:chromatin binding"/>
    <property type="evidence" value="ECO:0007669"/>
    <property type="project" value="TreeGrafter"/>
</dbReference>
<reference evidence="3 4" key="1">
    <citation type="submission" date="2014-04" db="EMBL/GenBank/DDBJ databases">
        <title>A new species of microsporidia sheds light on the evolution of extreme parasitism.</title>
        <authorList>
            <person name="Haag K.L."/>
            <person name="James T.Y."/>
            <person name="Larsson R."/>
            <person name="Schaer T.M."/>
            <person name="Refardt D."/>
            <person name="Pombert J.-F."/>
            <person name="Ebert D."/>
        </authorList>
    </citation>
    <scope>NUCLEOTIDE SEQUENCE [LARGE SCALE GENOMIC DNA]</scope>
    <source>
        <strain evidence="3 4">UGP3</strain>
        <tissue evidence="3">Spores</tissue>
    </source>
</reference>
<organism evidence="3 4">
    <name type="scientific">Mitosporidium daphniae</name>
    <dbReference type="NCBI Taxonomy" id="1485682"/>
    <lineage>
        <taxon>Eukaryota</taxon>
        <taxon>Fungi</taxon>
        <taxon>Fungi incertae sedis</taxon>
        <taxon>Microsporidia</taxon>
        <taxon>Mitosporidium</taxon>
    </lineage>
</organism>
<evidence type="ECO:0000313" key="3">
    <source>
        <dbReference type="EMBL" id="KGG52099.1"/>
    </source>
</evidence>
<gene>
    <name evidence="3" type="ORF">DI09_20p160</name>
</gene>
<feature type="region of interest" description="Disordered" evidence="1">
    <location>
        <begin position="86"/>
        <end position="164"/>
    </location>
</feature>
<dbReference type="FunFam" id="1.10.10.10:FF:000087">
    <property type="entry name" value="Transcriptional adapter 2"/>
    <property type="match status" value="1"/>
</dbReference>
<dbReference type="PANTHER" id="PTHR12374">
    <property type="entry name" value="TRANSCRIPTIONAL ADAPTOR 2 ADA2 -RELATED"/>
    <property type="match status" value="1"/>
</dbReference>
<proteinExistence type="predicted"/>
<dbReference type="GeneID" id="25259007"/>
<dbReference type="InterPro" id="IPR036388">
    <property type="entry name" value="WH-like_DNA-bd_sf"/>
</dbReference>
<dbReference type="PANTHER" id="PTHR12374:SF20">
    <property type="entry name" value="TRANSCRIPTIONAL ADAPTER 2-ALPHA"/>
    <property type="match status" value="1"/>
</dbReference>
<dbReference type="Gene3D" id="1.10.10.10">
    <property type="entry name" value="Winged helix-like DNA-binding domain superfamily/Winged helix DNA-binding domain"/>
    <property type="match status" value="1"/>
</dbReference>